<evidence type="ECO:0000313" key="3">
    <source>
        <dbReference type="Proteomes" id="UP000198341"/>
    </source>
</evidence>
<gene>
    <name evidence="2" type="ORF">Bathy06g04000</name>
</gene>
<dbReference type="OrthoDB" id="10560703at2759"/>
<dbReference type="AlphaFoldDB" id="K8EG82"/>
<proteinExistence type="predicted"/>
<feature type="compositionally biased region" description="Basic and acidic residues" evidence="1">
    <location>
        <begin position="425"/>
        <end position="476"/>
    </location>
</feature>
<feature type="compositionally biased region" description="Basic and acidic residues" evidence="1">
    <location>
        <begin position="483"/>
        <end position="514"/>
    </location>
</feature>
<organism evidence="2 3">
    <name type="scientific">Bathycoccus prasinos</name>
    <dbReference type="NCBI Taxonomy" id="41875"/>
    <lineage>
        <taxon>Eukaryota</taxon>
        <taxon>Viridiplantae</taxon>
        <taxon>Chlorophyta</taxon>
        <taxon>Mamiellophyceae</taxon>
        <taxon>Mamiellales</taxon>
        <taxon>Bathycoccaceae</taxon>
        <taxon>Bathycoccus</taxon>
    </lineage>
</organism>
<feature type="compositionally biased region" description="Basic residues" evidence="1">
    <location>
        <begin position="43"/>
        <end position="52"/>
    </location>
</feature>
<feature type="region of interest" description="Disordered" evidence="1">
    <location>
        <begin position="270"/>
        <end position="299"/>
    </location>
</feature>
<feature type="compositionally biased region" description="Gly residues" evidence="1">
    <location>
        <begin position="400"/>
        <end position="411"/>
    </location>
</feature>
<sequence length="670" mass="74171">MSDQQQQQQQPGIILAANRRVPIPNSKYDDDAEDKEKEESRPKITKKARTPKAQKQSKTSSATVKTTTVSSSETDTDAEKEDAEDEKLVQPSKILIPQDGQQPKKWRLADQRRTILSRTKTLFRFLGLGHMRGVGMDLPYRQRFQFLLELIYGDTFKPKAFWARHPDPDEFFYALFRVAKPDLPRTAFVGDVFELSAETLHNEVNALALGRLGVSSEQLLRLFQHNAAVEHPQEQGKEKGKWVRVVDSTLPAEVKTGAEGKTTLFVPTPTEETEYRPNIPNGWRPGPTRGKRDRGSKGHSGVFLTQQALKAVGENAPVISPGVNTKYMEQRRAFIANGKVDAPVTAATKKKDTNGKGKNAGSNTTITTSTAATTTATTTTTAKGTKRPRSTKAGTQASKRGGGGGGGGSGMLDGLVAAALLSEMDNQKEEEEQKEKKAREKEEKQRANASKKETGEKQPKSKLEKLMLEHLKKETGDGSNIKNAKDEKARSNDENHNGNVKKSDQHALSKKEESASPNGGRGGGRGGAPLEEEDFDDAIPTLPLDDDDLDTWERFDAWRAPLEEDDADCRAKHRTDTDRIEDVYSMFDQVVNDLRSPPSSQQQHQLTNNQTVLRDATSRAQKLLGIEYVLKGMSGDLEQCLDDDETLHMAKHHLAKISEIISRKMNQQLG</sequence>
<dbReference type="GeneID" id="19015381"/>
<accession>K8EG82</accession>
<protein>
    <submittedName>
        <fullName evidence="2">Uncharacterized protein</fullName>
    </submittedName>
</protein>
<feature type="region of interest" description="Disordered" evidence="1">
    <location>
        <begin position="425"/>
        <end position="546"/>
    </location>
</feature>
<feature type="region of interest" description="Disordered" evidence="1">
    <location>
        <begin position="346"/>
        <end position="412"/>
    </location>
</feature>
<dbReference type="EMBL" id="FO082273">
    <property type="protein sequence ID" value="CCO16974.1"/>
    <property type="molecule type" value="Genomic_DNA"/>
</dbReference>
<dbReference type="RefSeq" id="XP_007512374.1">
    <property type="nucleotide sequence ID" value="XM_007512312.1"/>
</dbReference>
<feature type="compositionally biased region" description="Low complexity" evidence="1">
    <location>
        <begin position="57"/>
        <end position="73"/>
    </location>
</feature>
<name>K8EG82_9CHLO</name>
<dbReference type="Proteomes" id="UP000198341">
    <property type="component" value="Chromosome 6"/>
</dbReference>
<evidence type="ECO:0000256" key="1">
    <source>
        <dbReference type="SAM" id="MobiDB-lite"/>
    </source>
</evidence>
<feature type="compositionally biased region" description="Acidic residues" evidence="1">
    <location>
        <begin position="74"/>
        <end position="85"/>
    </location>
</feature>
<dbReference type="KEGG" id="bpg:Bathy06g04000"/>
<reference evidence="2 3" key="1">
    <citation type="submission" date="2011-10" db="EMBL/GenBank/DDBJ databases">
        <authorList>
            <person name="Genoscope - CEA"/>
        </authorList>
    </citation>
    <scope>NUCLEOTIDE SEQUENCE [LARGE SCALE GENOMIC DNA]</scope>
    <source>
        <strain evidence="2 3">RCC 1105</strain>
    </source>
</reference>
<evidence type="ECO:0000313" key="2">
    <source>
        <dbReference type="EMBL" id="CCO16974.1"/>
    </source>
</evidence>
<feature type="compositionally biased region" description="Low complexity" evidence="1">
    <location>
        <begin position="356"/>
        <end position="382"/>
    </location>
</feature>
<keyword evidence="3" id="KW-1185">Reference proteome</keyword>
<feature type="region of interest" description="Disordered" evidence="1">
    <location>
        <begin position="1"/>
        <end position="104"/>
    </location>
</feature>
<feature type="compositionally biased region" description="Low complexity" evidence="1">
    <location>
        <begin position="1"/>
        <end position="10"/>
    </location>
</feature>